<protein>
    <submittedName>
        <fullName evidence="1">Uncharacterized protein</fullName>
    </submittedName>
</protein>
<sequence>MPAPPSKRTILKPEHVISSRTVEERGWKRERVSRGVSRTASTLSQSVFLKTALG</sequence>
<reference evidence="1" key="2">
    <citation type="journal article" date="2015" name="Fish Shellfish Immunol.">
        <title>Early steps in the European eel (Anguilla anguilla)-Vibrio vulnificus interaction in the gills: Role of the RtxA13 toxin.</title>
        <authorList>
            <person name="Callol A."/>
            <person name="Pajuelo D."/>
            <person name="Ebbesson L."/>
            <person name="Teles M."/>
            <person name="MacKenzie S."/>
            <person name="Amaro C."/>
        </authorList>
    </citation>
    <scope>NUCLEOTIDE SEQUENCE</scope>
</reference>
<organism evidence="1">
    <name type="scientific">Anguilla anguilla</name>
    <name type="common">European freshwater eel</name>
    <name type="synonym">Muraena anguilla</name>
    <dbReference type="NCBI Taxonomy" id="7936"/>
    <lineage>
        <taxon>Eukaryota</taxon>
        <taxon>Metazoa</taxon>
        <taxon>Chordata</taxon>
        <taxon>Craniata</taxon>
        <taxon>Vertebrata</taxon>
        <taxon>Euteleostomi</taxon>
        <taxon>Actinopterygii</taxon>
        <taxon>Neopterygii</taxon>
        <taxon>Teleostei</taxon>
        <taxon>Anguilliformes</taxon>
        <taxon>Anguillidae</taxon>
        <taxon>Anguilla</taxon>
    </lineage>
</organism>
<accession>A0A0E9QU93</accession>
<reference evidence="1" key="1">
    <citation type="submission" date="2014-11" db="EMBL/GenBank/DDBJ databases">
        <authorList>
            <person name="Amaro Gonzalez C."/>
        </authorList>
    </citation>
    <scope>NUCLEOTIDE SEQUENCE</scope>
</reference>
<dbReference type="AlphaFoldDB" id="A0A0E9QU93"/>
<dbReference type="EMBL" id="GBXM01088762">
    <property type="protein sequence ID" value="JAH19815.1"/>
    <property type="molecule type" value="Transcribed_RNA"/>
</dbReference>
<proteinExistence type="predicted"/>
<evidence type="ECO:0000313" key="1">
    <source>
        <dbReference type="EMBL" id="JAH19815.1"/>
    </source>
</evidence>
<name>A0A0E9QU93_ANGAN</name>